<evidence type="ECO:0000313" key="1">
    <source>
        <dbReference type="EMBL" id="GAJ14949.1"/>
    </source>
</evidence>
<comment type="caution">
    <text evidence="1">The sequence shown here is derived from an EMBL/GenBank/DDBJ whole genome shotgun (WGS) entry which is preliminary data.</text>
</comment>
<dbReference type="EMBL" id="BARW01029977">
    <property type="protein sequence ID" value="GAJ14949.1"/>
    <property type="molecule type" value="Genomic_DNA"/>
</dbReference>
<organism evidence="1">
    <name type="scientific">marine sediment metagenome</name>
    <dbReference type="NCBI Taxonomy" id="412755"/>
    <lineage>
        <taxon>unclassified sequences</taxon>
        <taxon>metagenomes</taxon>
        <taxon>ecological metagenomes</taxon>
    </lineage>
</organism>
<proteinExistence type="predicted"/>
<sequence>GLNSPFGDSAENMYFDFGELNALLVESIGIRADAAGHLAKTALKIGGDYHPKRLFPTTYADNPLHFGLVYPFIHPGLPEIPFYYAIPKLETRGPDVRGGYLIWNEIGMVVVKDEGVAVAANDLIVALTGIRIQMKG</sequence>
<accession>X1UBT9</accession>
<protein>
    <submittedName>
        <fullName evidence="1">Uncharacterized protein</fullName>
    </submittedName>
</protein>
<reference evidence="1" key="1">
    <citation type="journal article" date="2014" name="Front. Microbiol.">
        <title>High frequency of phylogenetically diverse reductive dehalogenase-homologous genes in deep subseafloor sedimentary metagenomes.</title>
        <authorList>
            <person name="Kawai M."/>
            <person name="Futagami T."/>
            <person name="Toyoda A."/>
            <person name="Takaki Y."/>
            <person name="Nishi S."/>
            <person name="Hori S."/>
            <person name="Arai W."/>
            <person name="Tsubouchi T."/>
            <person name="Morono Y."/>
            <person name="Uchiyama I."/>
            <person name="Ito T."/>
            <person name="Fujiyama A."/>
            <person name="Inagaki F."/>
            <person name="Takami H."/>
        </authorList>
    </citation>
    <scope>NUCLEOTIDE SEQUENCE</scope>
    <source>
        <strain evidence="1">Expedition CK06-06</strain>
    </source>
</reference>
<name>X1UBT9_9ZZZZ</name>
<gene>
    <name evidence="1" type="ORF">S12H4_48043</name>
</gene>
<feature type="non-terminal residue" evidence="1">
    <location>
        <position position="1"/>
    </location>
</feature>
<dbReference type="AlphaFoldDB" id="X1UBT9"/>